<evidence type="ECO:0000256" key="3">
    <source>
        <dbReference type="ARBA" id="ARBA00022448"/>
    </source>
</evidence>
<dbReference type="InterPro" id="IPR001734">
    <property type="entry name" value="Na/solute_symporter"/>
</dbReference>
<keyword evidence="3" id="KW-0813">Transport</keyword>
<comment type="subcellular location">
    <subcellularLocation>
        <location evidence="1">Cell membrane</location>
        <topology evidence="1">Multi-pass membrane protein</topology>
    </subcellularLocation>
</comment>
<evidence type="ECO:0000256" key="10">
    <source>
        <dbReference type="ARBA" id="ARBA00023201"/>
    </source>
</evidence>
<gene>
    <name evidence="13" type="ORF">BIW11_13470</name>
</gene>
<feature type="transmembrane region" description="Helical" evidence="12">
    <location>
        <begin position="90"/>
        <end position="114"/>
    </location>
</feature>
<evidence type="ECO:0000256" key="9">
    <source>
        <dbReference type="ARBA" id="ARBA00023136"/>
    </source>
</evidence>
<keyword evidence="10" id="KW-0739">Sodium transport</keyword>
<dbReference type="InterPro" id="IPR051163">
    <property type="entry name" value="Sodium:Solute_Symporter_SSF"/>
</dbReference>
<feature type="transmembrane region" description="Helical" evidence="12">
    <location>
        <begin position="135"/>
        <end position="154"/>
    </location>
</feature>
<dbReference type="Proteomes" id="UP000192247">
    <property type="component" value="Unassembled WGS sequence"/>
</dbReference>
<dbReference type="Pfam" id="PF00474">
    <property type="entry name" value="SSF"/>
    <property type="match status" value="1"/>
</dbReference>
<feature type="transmembrane region" description="Helical" evidence="12">
    <location>
        <begin position="166"/>
        <end position="190"/>
    </location>
</feature>
<evidence type="ECO:0000256" key="11">
    <source>
        <dbReference type="RuleBase" id="RU362091"/>
    </source>
</evidence>
<dbReference type="OrthoDB" id="6504109at2759"/>
<keyword evidence="4" id="KW-1003">Cell membrane</keyword>
<dbReference type="STRING" id="418985.A0A1V9X1S3"/>
<evidence type="ECO:0000256" key="4">
    <source>
        <dbReference type="ARBA" id="ARBA00022475"/>
    </source>
</evidence>
<comment type="caution">
    <text evidence="13">The sequence shown here is derived from an EMBL/GenBank/DDBJ whole genome shotgun (WGS) entry which is preliminary data.</text>
</comment>
<comment type="similarity">
    <text evidence="2 11">Belongs to the sodium:solute symporter (SSF) (TC 2.A.21) family.</text>
</comment>
<evidence type="ECO:0000256" key="8">
    <source>
        <dbReference type="ARBA" id="ARBA00023065"/>
    </source>
</evidence>
<keyword evidence="9 12" id="KW-0472">Membrane</keyword>
<evidence type="ECO:0000256" key="7">
    <source>
        <dbReference type="ARBA" id="ARBA00023053"/>
    </source>
</evidence>
<protein>
    <submittedName>
        <fullName evidence="13">Sodium-coupled monocarboxylate transporter 1-like</fullName>
    </submittedName>
</protein>
<keyword evidence="8" id="KW-0406">Ion transport</keyword>
<keyword evidence="7" id="KW-0915">Sodium</keyword>
<dbReference type="PANTHER" id="PTHR42985">
    <property type="entry name" value="SODIUM-COUPLED MONOCARBOXYLATE TRANSPORTER"/>
    <property type="match status" value="1"/>
</dbReference>
<keyword evidence="6 12" id="KW-1133">Transmembrane helix</keyword>
<evidence type="ECO:0000256" key="2">
    <source>
        <dbReference type="ARBA" id="ARBA00006434"/>
    </source>
</evidence>
<name>A0A1V9X1S3_9ACAR</name>
<dbReference type="EMBL" id="MNPL01028465">
    <property type="protein sequence ID" value="OQR67535.1"/>
    <property type="molecule type" value="Genomic_DNA"/>
</dbReference>
<dbReference type="Gene3D" id="1.20.1730.10">
    <property type="entry name" value="Sodium/glucose cotransporter"/>
    <property type="match status" value="1"/>
</dbReference>
<evidence type="ECO:0000313" key="14">
    <source>
        <dbReference type="Proteomes" id="UP000192247"/>
    </source>
</evidence>
<dbReference type="GO" id="GO:0005886">
    <property type="term" value="C:plasma membrane"/>
    <property type="evidence" value="ECO:0007669"/>
    <property type="project" value="UniProtKB-SubCell"/>
</dbReference>
<reference evidence="13 14" key="1">
    <citation type="journal article" date="2017" name="Gigascience">
        <title>Draft genome of the honey bee ectoparasitic mite, Tropilaelaps mercedesae, is shaped by the parasitic life history.</title>
        <authorList>
            <person name="Dong X."/>
            <person name="Armstrong S.D."/>
            <person name="Xia D."/>
            <person name="Makepeace B.L."/>
            <person name="Darby A.C."/>
            <person name="Kadowaki T."/>
        </authorList>
    </citation>
    <scope>NUCLEOTIDE SEQUENCE [LARGE SCALE GENOMIC DNA]</scope>
    <source>
        <strain evidence="13">Wuxi-XJTLU</strain>
    </source>
</reference>
<organism evidence="13 14">
    <name type="scientific">Tropilaelaps mercedesae</name>
    <dbReference type="NCBI Taxonomy" id="418985"/>
    <lineage>
        <taxon>Eukaryota</taxon>
        <taxon>Metazoa</taxon>
        <taxon>Ecdysozoa</taxon>
        <taxon>Arthropoda</taxon>
        <taxon>Chelicerata</taxon>
        <taxon>Arachnida</taxon>
        <taxon>Acari</taxon>
        <taxon>Parasitiformes</taxon>
        <taxon>Mesostigmata</taxon>
        <taxon>Gamasina</taxon>
        <taxon>Dermanyssoidea</taxon>
        <taxon>Laelapidae</taxon>
        <taxon>Tropilaelaps</taxon>
    </lineage>
</organism>
<evidence type="ECO:0000256" key="6">
    <source>
        <dbReference type="ARBA" id="ARBA00022989"/>
    </source>
</evidence>
<dbReference type="PANTHER" id="PTHR42985:SF40">
    <property type="entry name" value="LD47995P-RELATED"/>
    <property type="match status" value="1"/>
</dbReference>
<keyword evidence="5 12" id="KW-0812">Transmembrane</keyword>
<dbReference type="GO" id="GO:0015293">
    <property type="term" value="F:symporter activity"/>
    <property type="evidence" value="ECO:0007669"/>
    <property type="project" value="TreeGrafter"/>
</dbReference>
<evidence type="ECO:0000256" key="5">
    <source>
        <dbReference type="ARBA" id="ARBA00022692"/>
    </source>
</evidence>
<evidence type="ECO:0000256" key="1">
    <source>
        <dbReference type="ARBA" id="ARBA00004651"/>
    </source>
</evidence>
<dbReference type="PROSITE" id="PS50283">
    <property type="entry name" value="NA_SOLUT_SYMP_3"/>
    <property type="match status" value="1"/>
</dbReference>
<evidence type="ECO:0000256" key="12">
    <source>
        <dbReference type="SAM" id="Phobius"/>
    </source>
</evidence>
<dbReference type="GO" id="GO:0006814">
    <property type="term" value="P:sodium ion transport"/>
    <property type="evidence" value="ECO:0007669"/>
    <property type="project" value="UniProtKB-KW"/>
</dbReference>
<dbReference type="InterPro" id="IPR038377">
    <property type="entry name" value="Na/Glc_symporter_sf"/>
</dbReference>
<accession>A0A1V9X1S3</accession>
<feature type="transmembrane region" description="Helical" evidence="12">
    <location>
        <begin position="21"/>
        <end position="40"/>
    </location>
</feature>
<dbReference type="AlphaFoldDB" id="A0A1V9X1S3"/>
<feature type="transmembrane region" description="Helical" evidence="12">
    <location>
        <begin position="52"/>
        <end position="78"/>
    </location>
</feature>
<sequence>MLNFTVPTDVDLHLRWTSWDYVAFGVMLACSGTIGVYCAFSGGPQNTIRQLLIGSGSLPVLPVSTSLMASFISAAYILGNASEVYKYGTMIFMTSLSYCAMIPTAMVFYLPVFYKLGVTTAFEYLELRFGRTTRVCAVILYVIQMLIYVSISLYAPALAMSKLTGINLWVAVSAMGIVCTIYTSIVRISIAKRFA</sequence>
<keyword evidence="14" id="KW-1185">Reference proteome</keyword>
<evidence type="ECO:0000313" key="13">
    <source>
        <dbReference type="EMBL" id="OQR67535.1"/>
    </source>
</evidence>
<proteinExistence type="inferred from homology"/>
<dbReference type="InParanoid" id="A0A1V9X1S3"/>